<evidence type="ECO:0000256" key="10">
    <source>
        <dbReference type="ARBA" id="ARBA00023170"/>
    </source>
</evidence>
<feature type="domain" description="EGF-like" evidence="17">
    <location>
        <begin position="1985"/>
        <end position="2021"/>
    </location>
</feature>
<feature type="disulfide bond" evidence="12">
    <location>
        <begin position="3213"/>
        <end position="3223"/>
    </location>
</feature>
<feature type="disulfide bond" evidence="13">
    <location>
        <begin position="84"/>
        <end position="96"/>
    </location>
</feature>
<evidence type="ECO:0000256" key="5">
    <source>
        <dbReference type="ARBA" id="ARBA00022729"/>
    </source>
</evidence>
<keyword evidence="19" id="KW-1185">Reference proteome</keyword>
<feature type="disulfide bond" evidence="13">
    <location>
        <begin position="2499"/>
        <end position="2514"/>
    </location>
</feature>
<dbReference type="FunFam" id="4.10.400.10:FF:000034">
    <property type="entry name" value="Low-density lipoprotein receptor-related protein 2"/>
    <property type="match status" value="1"/>
</dbReference>
<reference evidence="18 19" key="1">
    <citation type="journal article" date="2016" name="Nat. Commun.">
        <title>Extremotolerant tardigrade genome and improved radiotolerance of human cultured cells by tardigrade-unique protein.</title>
        <authorList>
            <person name="Hashimoto T."/>
            <person name="Horikawa D.D."/>
            <person name="Saito Y."/>
            <person name="Kuwahara H."/>
            <person name="Kozuka-Hata H."/>
            <person name="Shin-I T."/>
            <person name="Minakuchi Y."/>
            <person name="Ohishi K."/>
            <person name="Motoyama A."/>
            <person name="Aizu T."/>
            <person name="Enomoto A."/>
            <person name="Kondo K."/>
            <person name="Tanaka S."/>
            <person name="Hara Y."/>
            <person name="Koshikawa S."/>
            <person name="Sagara H."/>
            <person name="Miura T."/>
            <person name="Yokobori S."/>
            <person name="Miyagawa K."/>
            <person name="Suzuki Y."/>
            <person name="Kubo T."/>
            <person name="Oyama M."/>
            <person name="Kohara Y."/>
            <person name="Fujiyama A."/>
            <person name="Arakawa K."/>
            <person name="Katayama T."/>
            <person name="Toyoda A."/>
            <person name="Kunieda T."/>
        </authorList>
    </citation>
    <scope>NUCLEOTIDE SEQUENCE [LARGE SCALE GENOMIC DNA]</scope>
    <source>
        <strain evidence="18 19">YOKOZUNA-1</strain>
    </source>
</reference>
<dbReference type="Gene3D" id="2.10.25.10">
    <property type="entry name" value="Laminin"/>
    <property type="match status" value="12"/>
</dbReference>
<dbReference type="Gene3D" id="4.10.400.10">
    <property type="entry name" value="Low-density Lipoprotein Receptor"/>
    <property type="match status" value="20"/>
</dbReference>
<feature type="repeat" description="LDL-receptor class B" evidence="14">
    <location>
        <begin position="459"/>
        <end position="501"/>
    </location>
</feature>
<feature type="repeat" description="LDL-receptor class B" evidence="14">
    <location>
        <begin position="2914"/>
        <end position="2956"/>
    </location>
</feature>
<feature type="disulfide bond" evidence="12">
    <location>
        <begin position="3487"/>
        <end position="3496"/>
    </location>
</feature>
<feature type="disulfide bond" evidence="13">
    <location>
        <begin position="1896"/>
        <end position="1914"/>
    </location>
</feature>
<keyword evidence="3" id="KW-0254">Endocytosis</keyword>
<dbReference type="InterPro" id="IPR051221">
    <property type="entry name" value="LDLR-related"/>
</dbReference>
<accession>A0A1D1VPZ1</accession>
<dbReference type="Pfam" id="PF25024">
    <property type="entry name" value="EGF_TEN"/>
    <property type="match status" value="1"/>
</dbReference>
<feature type="disulfide bond" evidence="12">
    <location>
        <begin position="3235"/>
        <end position="3244"/>
    </location>
</feature>
<evidence type="ECO:0000256" key="6">
    <source>
        <dbReference type="ARBA" id="ARBA00022737"/>
    </source>
</evidence>
<dbReference type="GO" id="GO:0042562">
    <property type="term" value="F:hormone binding"/>
    <property type="evidence" value="ECO:0007669"/>
    <property type="project" value="TreeGrafter"/>
</dbReference>
<dbReference type="SMART" id="SM00181">
    <property type="entry name" value="EGF"/>
    <property type="match status" value="23"/>
</dbReference>
<evidence type="ECO:0000256" key="12">
    <source>
        <dbReference type="PROSITE-ProRule" id="PRU00076"/>
    </source>
</evidence>
<feature type="domain" description="EGF-like" evidence="17">
    <location>
        <begin position="2026"/>
        <end position="2064"/>
    </location>
</feature>
<dbReference type="InterPro" id="IPR000033">
    <property type="entry name" value="LDLR_classB_rpt"/>
</dbReference>
<dbReference type="GO" id="GO:0006898">
    <property type="term" value="P:receptor-mediated endocytosis"/>
    <property type="evidence" value="ECO:0007669"/>
    <property type="project" value="TreeGrafter"/>
</dbReference>
<feature type="disulfide bond" evidence="12">
    <location>
        <begin position="3309"/>
        <end position="3318"/>
    </location>
</feature>
<feature type="repeat" description="LDL-receptor class B" evidence="14">
    <location>
        <begin position="2158"/>
        <end position="2200"/>
    </location>
</feature>
<dbReference type="EMBL" id="BDGG01000009">
    <property type="protein sequence ID" value="GAV03642.1"/>
    <property type="molecule type" value="Genomic_DNA"/>
</dbReference>
<keyword evidence="5 16" id="KW-0732">Signal</keyword>
<keyword evidence="6" id="KW-0677">Repeat</keyword>
<evidence type="ECO:0000256" key="15">
    <source>
        <dbReference type="SAM" id="Phobius"/>
    </source>
</evidence>
<feature type="domain" description="EGF-like" evidence="17">
    <location>
        <begin position="3284"/>
        <end position="3319"/>
    </location>
</feature>
<feature type="domain" description="EGF-like" evidence="17">
    <location>
        <begin position="3388"/>
        <end position="3420"/>
    </location>
</feature>
<dbReference type="PROSITE" id="PS00022">
    <property type="entry name" value="EGF_1"/>
    <property type="match status" value="8"/>
</dbReference>
<dbReference type="PROSITE" id="PS50068">
    <property type="entry name" value="LDLRA_2"/>
    <property type="match status" value="21"/>
</dbReference>
<dbReference type="PROSITE" id="PS01187">
    <property type="entry name" value="EGF_CA"/>
    <property type="match status" value="1"/>
</dbReference>
<feature type="disulfide bond" evidence="13">
    <location>
        <begin position="2660"/>
        <end position="2678"/>
    </location>
</feature>
<dbReference type="PANTHER" id="PTHR22722">
    <property type="entry name" value="LOW-DENSITY LIPOPROTEIN RECEPTOR-RELATED PROTEIN 2-RELATED"/>
    <property type="match status" value="1"/>
</dbReference>
<feature type="disulfide bond" evidence="12">
    <location>
        <begin position="3251"/>
        <end position="3261"/>
    </location>
</feature>
<evidence type="ECO:0000256" key="11">
    <source>
        <dbReference type="ARBA" id="ARBA00023180"/>
    </source>
</evidence>
<feature type="repeat" description="LDL-receptor class B" evidence="14">
    <location>
        <begin position="2201"/>
        <end position="2246"/>
    </location>
</feature>
<feature type="disulfide bond" evidence="13">
    <location>
        <begin position="1739"/>
        <end position="1754"/>
    </location>
</feature>
<feature type="domain" description="EGF-like" evidence="17">
    <location>
        <begin position="3136"/>
        <end position="3173"/>
    </location>
</feature>
<feature type="disulfide bond" evidence="13">
    <location>
        <begin position="2634"/>
        <end position="2649"/>
    </location>
</feature>
<dbReference type="OrthoDB" id="10066840at2759"/>
<evidence type="ECO:0000313" key="19">
    <source>
        <dbReference type="Proteomes" id="UP000186922"/>
    </source>
</evidence>
<feature type="disulfide bond" evidence="12">
    <location>
        <begin position="3140"/>
        <end position="3150"/>
    </location>
</feature>
<keyword evidence="4 15" id="KW-0812">Transmembrane</keyword>
<evidence type="ECO:0000256" key="7">
    <source>
        <dbReference type="ARBA" id="ARBA00022989"/>
    </source>
</evidence>
<dbReference type="PROSITE" id="PS51120">
    <property type="entry name" value="LDLRB"/>
    <property type="match status" value="13"/>
</dbReference>
<feature type="disulfide bond" evidence="13">
    <location>
        <begin position="1694"/>
        <end position="1709"/>
    </location>
</feature>
<feature type="disulfide bond" evidence="13">
    <location>
        <begin position="1889"/>
        <end position="1901"/>
    </location>
</feature>
<dbReference type="FunFam" id="4.10.400.10:FF:000005">
    <property type="entry name" value="low-density lipoprotein receptor-related protein 1B"/>
    <property type="match status" value="1"/>
</dbReference>
<evidence type="ECO:0000256" key="2">
    <source>
        <dbReference type="ARBA" id="ARBA00022536"/>
    </source>
</evidence>
<dbReference type="FunFam" id="2.120.10.30:FF:000241">
    <property type="entry name" value="Low-density lipoprotein receptor-related protein 6"/>
    <property type="match status" value="5"/>
</dbReference>
<feature type="disulfide bond" evidence="13">
    <location>
        <begin position="1645"/>
        <end position="1663"/>
    </location>
</feature>
<feature type="repeat" description="LDL-receptor class B" evidence="14">
    <location>
        <begin position="1182"/>
        <end position="1226"/>
    </location>
</feature>
<dbReference type="PROSITE" id="PS01209">
    <property type="entry name" value="LDLRA_1"/>
    <property type="match status" value="8"/>
</dbReference>
<feature type="disulfide bond" evidence="13">
    <location>
        <begin position="1949"/>
        <end position="1961"/>
    </location>
</feature>
<dbReference type="SUPFAM" id="SSF63825">
    <property type="entry name" value="YWTD domain"/>
    <property type="match status" value="6"/>
</dbReference>
<comment type="subcellular location">
    <subcellularLocation>
        <location evidence="1">Membrane</location>
        <topology evidence="1">Single-pass membrane protein</topology>
    </subcellularLocation>
</comment>
<feature type="disulfide bond" evidence="12">
    <location>
        <begin position="3163"/>
        <end position="3172"/>
    </location>
</feature>
<dbReference type="PROSITE" id="PS50026">
    <property type="entry name" value="EGF_3"/>
    <property type="match status" value="11"/>
</dbReference>
<keyword evidence="10" id="KW-0675">Receptor</keyword>
<dbReference type="STRING" id="947166.A0A1D1VPZ1"/>
<comment type="caution">
    <text evidence="12">Lacks conserved residue(s) required for the propagation of feature annotation.</text>
</comment>
<feature type="repeat" description="LDL-receptor class B" evidence="14">
    <location>
        <begin position="1051"/>
        <end position="1093"/>
    </location>
</feature>
<dbReference type="GO" id="GO:0005509">
    <property type="term" value="F:calcium ion binding"/>
    <property type="evidence" value="ECO:0007669"/>
    <property type="project" value="InterPro"/>
</dbReference>
<dbReference type="Pfam" id="PF00058">
    <property type="entry name" value="Ldl_recept_b"/>
    <property type="match status" value="10"/>
</dbReference>
<feature type="repeat" description="LDL-receptor class B" evidence="14">
    <location>
        <begin position="502"/>
        <end position="550"/>
    </location>
</feature>
<feature type="domain" description="EGF-like" evidence="17">
    <location>
        <begin position="3353"/>
        <end position="3386"/>
    </location>
</feature>
<feature type="repeat" description="LDL-receptor class B" evidence="14">
    <location>
        <begin position="3001"/>
        <end position="3043"/>
    </location>
</feature>
<comment type="caution">
    <text evidence="18">The sequence shown here is derived from an EMBL/GenBank/DDBJ whole genome shotgun (WGS) entry which is preliminary data.</text>
</comment>
<feature type="disulfide bond" evidence="13">
    <location>
        <begin position="1657"/>
        <end position="1672"/>
    </location>
</feature>
<dbReference type="PANTHER" id="PTHR22722:SF14">
    <property type="entry name" value="MEGALIN, ISOFORM A"/>
    <property type="match status" value="1"/>
</dbReference>
<dbReference type="InterPro" id="IPR018097">
    <property type="entry name" value="EGF_Ca-bd_CS"/>
</dbReference>
<feature type="disulfide bond" evidence="12">
    <location>
        <begin position="3463"/>
        <end position="3473"/>
    </location>
</feature>
<dbReference type="SUPFAM" id="SSF57196">
    <property type="entry name" value="EGF/Laminin"/>
    <property type="match status" value="9"/>
</dbReference>
<feature type="disulfide bond" evidence="12">
    <location>
        <begin position="3448"/>
        <end position="3457"/>
    </location>
</feature>
<proteinExistence type="predicted"/>
<feature type="repeat" description="LDL-receptor class B" evidence="14">
    <location>
        <begin position="1454"/>
        <end position="1498"/>
    </location>
</feature>
<dbReference type="InterPro" id="IPR001881">
    <property type="entry name" value="EGF-like_Ca-bd_dom"/>
</dbReference>
<feature type="disulfide bond" evidence="13">
    <location>
        <begin position="2713"/>
        <end position="2728"/>
    </location>
</feature>
<feature type="repeat" description="LDL-receptor class B" evidence="14">
    <location>
        <begin position="725"/>
        <end position="768"/>
    </location>
</feature>
<evidence type="ECO:0000256" key="14">
    <source>
        <dbReference type="PROSITE-ProRule" id="PRU00461"/>
    </source>
</evidence>
<feature type="disulfide bond" evidence="13">
    <location>
        <begin position="1811"/>
        <end position="1829"/>
    </location>
</feature>
<evidence type="ECO:0000256" key="16">
    <source>
        <dbReference type="SAM" id="SignalP"/>
    </source>
</evidence>
<feature type="disulfide bond" evidence="13">
    <location>
        <begin position="1804"/>
        <end position="1816"/>
    </location>
</feature>
<dbReference type="SMART" id="SM00135">
    <property type="entry name" value="LY"/>
    <property type="match status" value="26"/>
</dbReference>
<dbReference type="InterPro" id="IPR000152">
    <property type="entry name" value="EGF-type_Asp/Asn_hydroxyl_site"/>
</dbReference>
<dbReference type="InterPro" id="IPR036055">
    <property type="entry name" value="LDL_receptor-like_sf"/>
</dbReference>
<feature type="disulfide bond" evidence="12">
    <location>
        <begin position="3272"/>
        <end position="3281"/>
    </location>
</feature>
<feature type="domain" description="EGF-like" evidence="17">
    <location>
        <begin position="275"/>
        <end position="311"/>
    </location>
</feature>
<gene>
    <name evidence="18" type="primary">RvY_14037-1</name>
    <name evidence="18" type="synonym">RvY_14037.1</name>
    <name evidence="18" type="ORF">RvY_14037</name>
</gene>
<feature type="disulfide bond" evidence="13">
    <location>
        <begin position="91"/>
        <end position="109"/>
    </location>
</feature>
<feature type="disulfide bond" evidence="13">
    <location>
        <begin position="2653"/>
        <end position="2665"/>
    </location>
</feature>
<keyword evidence="9 12" id="KW-1015">Disulfide bond</keyword>
<dbReference type="PROSITE" id="PS00010">
    <property type="entry name" value="ASX_HYDROXYL"/>
    <property type="match status" value="1"/>
</dbReference>
<feature type="repeat" description="LDL-receptor class B" evidence="14">
    <location>
        <begin position="1094"/>
        <end position="1136"/>
    </location>
</feature>
<feature type="disulfide bond" evidence="13">
    <location>
        <begin position="47"/>
        <end position="65"/>
    </location>
</feature>
<dbReference type="InterPro" id="IPR011042">
    <property type="entry name" value="6-blade_b-propeller_TolB-like"/>
</dbReference>
<keyword evidence="8 15" id="KW-0472">Membrane</keyword>
<dbReference type="PRINTS" id="PR00261">
    <property type="entry name" value="LDLRECEPTOR"/>
</dbReference>
<dbReference type="SMART" id="SM00179">
    <property type="entry name" value="EGF_CA"/>
    <property type="match status" value="11"/>
</dbReference>
<dbReference type="InterPro" id="IPR000742">
    <property type="entry name" value="EGF"/>
</dbReference>
<dbReference type="SMART" id="SM00192">
    <property type="entry name" value="LDLa"/>
    <property type="match status" value="22"/>
</dbReference>
<feature type="disulfide bond" evidence="12">
    <location>
        <begin position="279"/>
        <end position="289"/>
    </location>
</feature>
<feature type="disulfide bond" evidence="12">
    <location>
        <begin position="3376"/>
        <end position="3385"/>
    </location>
</feature>
<dbReference type="Gene3D" id="2.120.10.30">
    <property type="entry name" value="TolB, C-terminal domain"/>
    <property type="match status" value="6"/>
</dbReference>
<feature type="disulfide bond" evidence="13">
    <location>
        <begin position="2595"/>
        <end position="2610"/>
    </location>
</feature>
<dbReference type="GO" id="GO:0043235">
    <property type="term" value="C:receptor complex"/>
    <property type="evidence" value="ECO:0007669"/>
    <property type="project" value="TreeGrafter"/>
</dbReference>
<organism evidence="18 19">
    <name type="scientific">Ramazzottius varieornatus</name>
    <name type="common">Water bear</name>
    <name type="synonym">Tardigrade</name>
    <dbReference type="NCBI Taxonomy" id="947166"/>
    <lineage>
        <taxon>Eukaryota</taxon>
        <taxon>Metazoa</taxon>
        <taxon>Ecdysozoa</taxon>
        <taxon>Tardigrada</taxon>
        <taxon>Eutardigrada</taxon>
        <taxon>Parachela</taxon>
        <taxon>Hypsibioidea</taxon>
        <taxon>Ramazzottiidae</taxon>
        <taxon>Ramazzottius</taxon>
    </lineage>
</organism>
<evidence type="ECO:0000256" key="13">
    <source>
        <dbReference type="PROSITE-ProRule" id="PRU00124"/>
    </source>
</evidence>
<feature type="domain" description="EGF-like" evidence="17">
    <location>
        <begin position="3459"/>
        <end position="3497"/>
    </location>
</feature>
<keyword evidence="7 15" id="KW-1133">Transmembrane helix</keyword>
<evidence type="ECO:0000256" key="4">
    <source>
        <dbReference type="ARBA" id="ARBA00022692"/>
    </source>
</evidence>
<feature type="disulfide bond" evidence="13">
    <location>
        <begin position="2694"/>
        <end position="2706"/>
    </location>
</feature>
<feature type="signal peptide" evidence="16">
    <location>
        <begin position="1"/>
        <end position="25"/>
    </location>
</feature>
<evidence type="ECO:0000256" key="3">
    <source>
        <dbReference type="ARBA" id="ARBA00022583"/>
    </source>
</evidence>
<dbReference type="Proteomes" id="UP000186922">
    <property type="component" value="Unassembled WGS sequence"/>
</dbReference>
<feature type="disulfide bond" evidence="13">
    <location>
        <begin position="1969"/>
        <end position="1984"/>
    </location>
</feature>
<feature type="disulfide bond" evidence="13">
    <location>
        <begin position="2544"/>
        <end position="2562"/>
    </location>
</feature>
<evidence type="ECO:0000259" key="17">
    <source>
        <dbReference type="PROSITE" id="PS50026"/>
    </source>
</evidence>
<feature type="disulfide bond" evidence="12">
    <location>
        <begin position="3410"/>
        <end position="3419"/>
    </location>
</feature>
<dbReference type="GO" id="GO:0016324">
    <property type="term" value="C:apical plasma membrane"/>
    <property type="evidence" value="ECO:0007669"/>
    <property type="project" value="TreeGrafter"/>
</dbReference>
<feature type="domain" description="EGF-like" evidence="17">
    <location>
        <begin position="3247"/>
        <end position="3282"/>
    </location>
</feature>
<evidence type="ECO:0000256" key="1">
    <source>
        <dbReference type="ARBA" id="ARBA00004167"/>
    </source>
</evidence>
<feature type="transmembrane region" description="Helical" evidence="15">
    <location>
        <begin position="3517"/>
        <end position="3539"/>
    </location>
</feature>
<feature type="domain" description="EGF-like" evidence="17">
    <location>
        <begin position="3209"/>
        <end position="3245"/>
    </location>
</feature>
<dbReference type="InterPro" id="IPR023415">
    <property type="entry name" value="LDLR_class-A_CS"/>
</dbReference>
<sequence>MIFWRHLLLLLIAAMLVVDIKTAAAQTTGSSTASIPTSNCSEAEFLCDDSKCIPKDFVCDGLADCTSGADERPEICAIIGNRPCTIVEFRCKNGKCIPLQLICDGQNHCRDGSDEVGHINCSSPCHATIELHCPANTRNNSCFPLSKRCDGIFDCVDGRDEVDCVSVNDPFCAKDHFRCPDGRCLSTLADCGFMDCGNATEVDCKANPRCSFTDGRCKEKENAVELPTDAGVLTCHYPNRWCNASASVKECVTLSRFCDKKNDCRAGQDEGPGCDKGQCWPNPCVNGTCHPLPDGSFACVCPAGSSPNLADNKTCSKTDRCAGSWGLCSQICQSTAEAIGYRCECHAGFQLAEDHFTCHSQDNQSASLIFSSRHEIRMIDLSQPLIQPILVPSLRNTIAIDFLQDAGEYGKHLIFWTDVVDDRIYSGSLVDQAQVFGIKHVVENSLPTAEGIAVDWIGWNLYWVESTLDQIEVSRLDGQFRSTVVAGNMTNPRAIVLDPEEGLMFWTDWDPDYPRIESCTMAGEERQVLVNISAVKGGKWPNGLAIDFVPSPHRLSDAIETVTIHGNDLREVLRGGDFLQHPFAVAVYDAHVYWTDWRTNSVHKANKWNGSDVTTIVQVSTQPFDLHIMHPSIQPKVSNPCGSGNGGCSHLCLISRKGTHQCGCPHLYQLTAGSTTQCQPFRTFMLFSRATEIRGVTLDQAHHNFIPAVINVQNATTMDVDVRMEYVYWVDAKAKSVMRANLNGSLMETVIDSPGGPKPTDISIDWISGNIFIAFASEGASAAGEIVVSTLSGEFRKAITTSEIKTPISIVVNPVLGIIAWSDIGHGKHRIELSSTNGRSRVMAVDESTTAHFRTPRSLSFGYGPQYQSHLFWISEGQEKIQYCDINLRDKFPCKSVQAIEAKDVLSPLAIAFFDGQLLVAADHVDPGIGLLTLHNLSYSVIRRSTPSVVSLKMYSPQVQGGANACSVRNGNCLQLCLPTPNMSRTCNCTAGFVLNPQDELSCLPLNSTLLYSSGSQIHGIAMDPADTEELLPRVSRIQTATALDFHAESSFIFWVDPKTSSLNRIRRDLTGRQVIVEDDMTSVENMAVDWMAGNIYWTNPTGKTIEVARLNGSSRYVLLHENIESPKAIAHHPGKGLLFWSDHGGLSKTARIERLSLNSMQRIALKEVQRVVDITIDYEENQVYWCDAASDKIERSNLDFSNRTLLLSASKFLLDPLSLVVFMDHLYWSDRFPQRGIIYRADKADLKTPTVMRKSLDSPVNDLAVFSKERQKGRNLCSENNGGCEELCFYGNGSRRCACAHGVLSPDGTSCDAHTSFLLYSRGRSIESAHLLLDSDKNTPIAKLHNSSAMINVIGLAFDYATSRVFYSDIQKGEILSVLFNGTDYRTVAADVGSAEGLAFDPIRQELYWTSYNNASLFRILAGPRSAHQSAYRVLQLDPGDKLRNLALDACAQKLYWTNWNKDRPCIQRASFDGMNLETIIFTDIKTPNAITIDHRSQFLFWADALLDKIERARFDGSERKVLLWDSVRHPFALAVYGEHIFWTDWILRAIVRANKYTGLDVTKIKGNLGRQPMGIIAVSDSSQDCTLNPCHKSHGGCAEICLPSEDGRGTTCRCFNSRKLLADGHNCEAGLVAPGCAKEQFRCSSGMCISEAGRCNKLQDCSDGSDEAGCTCSDNEFRCKSNGQCIKSEYRCDGEQDCGDFSDEVGCQGRKCETTPDGRDMLPCPNSAMCFLPEWKCDGDNDCGDWSDETNCSNLEKTTPLPCSSDSFRCLNGQGCIPKIWVCDGELDCFDNSDESACATKCPLESFQCLDGSCIPSSWKCDGNPECEGGEDEALDLCQKTNCSQSDFRCRISGLCIPADWRCDGEVDCGPADSSDETDHCESISRCSFNEFRCKNNRCIPKEFVLDKDDDCGDNSDEMFPEKGNDPWSLQNSTEENKLPKALNATCPSSSFRCQNGKCLDDDALLCNNNDDCGDLSDETMCDIRDCASNPCGPYGKCIEKSRGHLCKCDRGYTISNTSGECVDYNECADFPCSHYCYNTIGSFRCVCAIGYSPINGGRSCKASSHIQPTLIYSNKHFIRNVSFSGNQKGVVRANLTNAVALDFEWSTQCLFWSDVTSSGSSINKWCMADAVDKVHTLHSTTVHNPDGIAVDWIGKNLYWCDKGTDTIEVSTLDGGSRKILLREGLQEPRAVVVDPHHGYLYWTDWGSRPHIGKMGLDGSNVFRLELDRTELGWPNALTIDYVTNTIFWADAKLDYMAMADLNLQHRRRIMQNDHQRPDHLHHVFALSVFEDYLFWTDWETKQIHKANKFSGMELTDVQEAAAHRPMDIQVFHPYRQSPLSYPNPCGRNSSAKCGNLCLLKPSNSSRTPVTSVCACPENFVLDEDGRKCQPNCSNAHFVCKNMFKCIPKWWQCDKQDDCGDGEDEVGCRRNFTCLAGQFQCTNDTGKCLHPTSICNGVKECMDGSDETFLDCSSYSCLANQFKCPHSNRCIPRSQVCDGKADCADTEDERNCSSMEQTVGNCTAGKCQELSEKCDLATHFQCNNSQCISQKWTCDEECDCLDCSDEKQQMCGIACGPTEFACGDRCLDMRLRCDGEANCQDGSDEVNCSSACPEGYSPCADNSSCIPDKFLCDGVFDCRDSSDEVHCEHACAADEFTCKNKHCVPRTWLCDGQDDCGDKTDEQREVCATLPCTADRFRCGSGACILQSQRCDKRQDCADASDEMNCQPTCAFRCTNGRCLTTLKDLCNNVDNCGDNSDEESCNVNPCERYGYCSQRCTWDGERERFTCSCDSDYRLEQHGRNGLKSCVAAGAPATLLVAEQNQLRSLDPYHRRGEYRQLMELKDDRINFVDVNFRNPSDATLYWSSRENHVIYKQTLPKKRKERGDFDRSEPIPLISNVHDPRGIAVEWIHERLFWIDGQTKQIEMAYLNGSSRTAVIKSGLAEPYDIRVDPESGYIFWTDISGRPRIERAKYDGTERKVLVNQNIRYPTGLAIDYANRRLYWADPKTAAIESMTIDGKDRQRVTHLSLEREEPYKIDIFEDQIFLSTSKNKTIMRINKFGIGNATILAKGLGRAANIVILQEQKQNKKLPNLCAEARCPSDMMCIPDPPGKHHCMCSGYSVFDAVSNKCQSLDKSKCQPPCQNDGQCRPLMVGSGYGCKCPPQFQGPACAVEKCWTYCYNNGLCNLSDGTTPKCTCQPPYQGERCQRNLCANFCQQGGNCTVDSTGLLACSCPPDWMGKRCDTPRRECNDFCRNSGSCYVQEGKAHCVCLPGFTGEHCQTGEGFCGRCHNNGTCYIDRKGAERCRCQPGFEGEKCEKCDDLKCHNKGVCSMSDGTKRCSCSAGFSGSTCEDDLCQGYCKSGTCIHGFPPRCQCPAGKTGIRCHLDNKDCACRNNGTCMKDNSDHCVCADGFYGQSCEYVTNCAALKCINGGTCVSDPHYHYRCQCASEWIGTLCEVPIQCHDFCQNGATCLPVVGEKTTPTCMCPPDYLGMHCERHILDLEDGNSAMTSAEATITIGIPILVIIVVLCVGSAGLVWRKRKQAKPFQHVLMEEVGIEADSEAAINNPMFLKDETWEESDVLHPDRVAFANPVYESCFYQKNGKITDSTEKSGLLHLHEDDVDSRRINGNGSLKT</sequence>
<dbReference type="CDD" id="cd00054">
    <property type="entry name" value="EGF_CA"/>
    <property type="match status" value="3"/>
</dbReference>
<feature type="disulfide bond" evidence="13">
    <location>
        <begin position="2415"/>
        <end position="2430"/>
    </location>
</feature>
<keyword evidence="2 12" id="KW-0245">EGF-like domain</keyword>
<dbReference type="CDD" id="cd00112">
    <property type="entry name" value="LDLa"/>
    <property type="match status" value="20"/>
</dbReference>
<feature type="repeat" description="LDL-receptor class B" evidence="14">
    <location>
        <begin position="1499"/>
        <end position="1541"/>
    </location>
</feature>
<feature type="disulfide bond" evidence="12">
    <location>
        <begin position="3144"/>
        <end position="3161"/>
    </location>
</feature>
<dbReference type="PROSITE" id="PS01186">
    <property type="entry name" value="EGF_2"/>
    <property type="match status" value="4"/>
</dbReference>
<evidence type="ECO:0000256" key="9">
    <source>
        <dbReference type="ARBA" id="ARBA00023157"/>
    </source>
</evidence>
<feature type="disulfide bond" evidence="13">
    <location>
        <begin position="2701"/>
        <end position="2719"/>
    </location>
</feature>
<keyword evidence="11" id="KW-0325">Glycoprotein</keyword>
<feature type="disulfide bond" evidence="13">
    <location>
        <begin position="149"/>
        <end position="164"/>
    </location>
</feature>
<feature type="disulfide bond" evidence="13">
    <location>
        <begin position="1638"/>
        <end position="1650"/>
    </location>
</feature>
<feature type="repeat" description="LDL-receptor class B" evidence="14">
    <location>
        <begin position="2957"/>
        <end position="3000"/>
    </location>
</feature>
<feature type="disulfide bond" evidence="13">
    <location>
        <begin position="2749"/>
        <end position="2764"/>
    </location>
</feature>
<dbReference type="SUPFAM" id="SSF57424">
    <property type="entry name" value="LDL receptor-like module"/>
    <property type="match status" value="19"/>
</dbReference>
<evidence type="ECO:0000313" key="18">
    <source>
        <dbReference type="EMBL" id="GAV03642.1"/>
    </source>
</evidence>
<protein>
    <recommendedName>
        <fullName evidence="17">EGF-like domain-containing protein</fullName>
    </recommendedName>
</protein>
<feature type="disulfide bond" evidence="13">
    <location>
        <begin position="1785"/>
        <end position="1800"/>
    </location>
</feature>
<name>A0A1D1VPZ1_RAMVA</name>
<feature type="chain" id="PRO_5008898697" description="EGF-like domain-containing protein" evidence="16">
    <location>
        <begin position="26"/>
        <end position="3636"/>
    </location>
</feature>
<dbReference type="Pfam" id="PF00057">
    <property type="entry name" value="Ldl_recept_a"/>
    <property type="match status" value="18"/>
</dbReference>
<dbReference type="InterPro" id="IPR002172">
    <property type="entry name" value="LDrepeatLR_classA_rpt"/>
</dbReference>
<feature type="domain" description="EGF-like" evidence="17">
    <location>
        <begin position="3421"/>
        <end position="3458"/>
    </location>
</feature>
<evidence type="ECO:0000256" key="8">
    <source>
        <dbReference type="ARBA" id="ARBA00023136"/>
    </source>
</evidence>
<feature type="disulfide bond" evidence="13">
    <location>
        <begin position="40"/>
        <end position="52"/>
    </location>
</feature>